<protein>
    <recommendedName>
        <fullName evidence="4">SPOR domain-containing protein</fullName>
    </recommendedName>
</protein>
<dbReference type="EMBL" id="JXYA01000005">
    <property type="protein sequence ID" value="KJZ12338.1"/>
    <property type="molecule type" value="Genomic_DNA"/>
</dbReference>
<reference evidence="2 3" key="1">
    <citation type="journal article" date="2015" name="BMC Genomics">
        <title>Genome mining reveals unlocked bioactive potential of marine Gram-negative bacteria.</title>
        <authorList>
            <person name="Machado H."/>
            <person name="Sonnenschein E.C."/>
            <person name="Melchiorsen J."/>
            <person name="Gram L."/>
        </authorList>
    </citation>
    <scope>NUCLEOTIDE SEQUENCE [LARGE SCALE GENOMIC DNA]</scope>
    <source>
        <strain evidence="2 3">S2471</strain>
    </source>
</reference>
<dbReference type="AlphaFoldDB" id="A0A0F4QXB7"/>
<sequence length="204" mass="23169">MFYRTRTKRRCFFRQSSRTLIGLVLLCCLSACNTAPGPDQEAEAQARAELIKTYNQHKARIERVAQMEQDLSQLLQLLSESNHISSLEQQFAQTDKPVITHQATDSENTATPQPGSNHAHLVQFGRHLRSERANAQNTQIEQSLQLMQSYYPDMFKGVSIFLQQPAQNGTRFYETRASGFSSKQESQLFCRLIKASGQPCKLVN</sequence>
<comment type="caution">
    <text evidence="2">The sequence shown here is derived from an EMBL/GenBank/DDBJ whole genome shotgun (WGS) entry which is preliminary data.</text>
</comment>
<evidence type="ECO:0000313" key="3">
    <source>
        <dbReference type="Proteomes" id="UP000033452"/>
    </source>
</evidence>
<dbReference type="Proteomes" id="UP000033452">
    <property type="component" value="Unassembled WGS sequence"/>
</dbReference>
<feature type="signal peptide" evidence="1">
    <location>
        <begin position="1"/>
        <end position="35"/>
    </location>
</feature>
<accession>A0A0F4QXB7</accession>
<evidence type="ECO:0008006" key="4">
    <source>
        <dbReference type="Google" id="ProtNLM"/>
    </source>
</evidence>
<feature type="chain" id="PRO_5002476272" description="SPOR domain-containing protein" evidence="1">
    <location>
        <begin position="36"/>
        <end position="204"/>
    </location>
</feature>
<dbReference type="OrthoDB" id="6291995at2"/>
<keyword evidence="1" id="KW-0732">Signal</keyword>
<evidence type="ECO:0000256" key="1">
    <source>
        <dbReference type="SAM" id="SignalP"/>
    </source>
</evidence>
<name>A0A0F4QXB7_9GAMM</name>
<gene>
    <name evidence="2" type="ORF">TW77_02955</name>
</gene>
<keyword evidence="3" id="KW-1185">Reference proteome</keyword>
<dbReference type="PATRIC" id="fig|43658.5.peg.618"/>
<organism evidence="2 3">
    <name type="scientific">Pseudoalteromonas rubra</name>
    <dbReference type="NCBI Taxonomy" id="43658"/>
    <lineage>
        <taxon>Bacteria</taxon>
        <taxon>Pseudomonadati</taxon>
        <taxon>Pseudomonadota</taxon>
        <taxon>Gammaproteobacteria</taxon>
        <taxon>Alteromonadales</taxon>
        <taxon>Pseudoalteromonadaceae</taxon>
        <taxon>Pseudoalteromonas</taxon>
    </lineage>
</organism>
<evidence type="ECO:0000313" key="2">
    <source>
        <dbReference type="EMBL" id="KJZ12338.1"/>
    </source>
</evidence>
<dbReference type="RefSeq" id="WP_046003487.1">
    <property type="nucleotide sequence ID" value="NZ_JXYA01000005.1"/>
</dbReference>
<proteinExistence type="predicted"/>